<organism evidence="2 3">
    <name type="scientific">Dorcoceras hygrometricum</name>
    <dbReference type="NCBI Taxonomy" id="472368"/>
    <lineage>
        <taxon>Eukaryota</taxon>
        <taxon>Viridiplantae</taxon>
        <taxon>Streptophyta</taxon>
        <taxon>Embryophyta</taxon>
        <taxon>Tracheophyta</taxon>
        <taxon>Spermatophyta</taxon>
        <taxon>Magnoliopsida</taxon>
        <taxon>eudicotyledons</taxon>
        <taxon>Gunneridae</taxon>
        <taxon>Pentapetalae</taxon>
        <taxon>asterids</taxon>
        <taxon>lamiids</taxon>
        <taxon>Lamiales</taxon>
        <taxon>Gesneriaceae</taxon>
        <taxon>Didymocarpoideae</taxon>
        <taxon>Trichosporeae</taxon>
        <taxon>Loxocarpinae</taxon>
        <taxon>Dorcoceras</taxon>
    </lineage>
</organism>
<evidence type="ECO:0000313" key="2">
    <source>
        <dbReference type="EMBL" id="KZV40568.1"/>
    </source>
</evidence>
<reference evidence="2 3" key="1">
    <citation type="journal article" date="2015" name="Proc. Natl. Acad. Sci. U.S.A.">
        <title>The resurrection genome of Boea hygrometrica: A blueprint for survival of dehydration.</title>
        <authorList>
            <person name="Xiao L."/>
            <person name="Yang G."/>
            <person name="Zhang L."/>
            <person name="Yang X."/>
            <person name="Zhao S."/>
            <person name="Ji Z."/>
            <person name="Zhou Q."/>
            <person name="Hu M."/>
            <person name="Wang Y."/>
            <person name="Chen M."/>
            <person name="Xu Y."/>
            <person name="Jin H."/>
            <person name="Xiao X."/>
            <person name="Hu G."/>
            <person name="Bao F."/>
            <person name="Hu Y."/>
            <person name="Wan P."/>
            <person name="Li L."/>
            <person name="Deng X."/>
            <person name="Kuang T."/>
            <person name="Xiang C."/>
            <person name="Zhu J.K."/>
            <person name="Oliver M.J."/>
            <person name="He Y."/>
        </authorList>
    </citation>
    <scope>NUCLEOTIDE SEQUENCE [LARGE SCALE GENOMIC DNA]</scope>
    <source>
        <strain evidence="3">cv. XS01</strain>
    </source>
</reference>
<name>A0A2Z7C8E5_9LAMI</name>
<proteinExistence type="predicted"/>
<keyword evidence="3" id="KW-1185">Reference proteome</keyword>
<feature type="region of interest" description="Disordered" evidence="1">
    <location>
        <begin position="83"/>
        <end position="125"/>
    </location>
</feature>
<sequence length="139" mass="15578">MSSWTKSSVSLSRLHETQKPLNDKIGLGFNVGESSSGETSTQSDLADGKFKKMNFVKANVTHDTRESVKYNDQILPKLNYKGKAGIGYTRPENNKPSWLKNRLDKDKVKAGSKSSVSNQRRRGSTKVKYVWVKVQPSDI</sequence>
<feature type="compositionally biased region" description="Low complexity" evidence="1">
    <location>
        <begin position="32"/>
        <end position="41"/>
    </location>
</feature>
<evidence type="ECO:0000256" key="1">
    <source>
        <dbReference type="SAM" id="MobiDB-lite"/>
    </source>
</evidence>
<accession>A0A2Z7C8E5</accession>
<protein>
    <submittedName>
        <fullName evidence="2">Uncharacterized protein</fullName>
    </submittedName>
</protein>
<gene>
    <name evidence="2" type="ORF">F511_21276</name>
</gene>
<dbReference type="EMBL" id="KQ999921">
    <property type="protein sequence ID" value="KZV40568.1"/>
    <property type="molecule type" value="Genomic_DNA"/>
</dbReference>
<feature type="region of interest" description="Disordered" evidence="1">
    <location>
        <begin position="22"/>
        <end position="44"/>
    </location>
</feature>
<dbReference type="Proteomes" id="UP000250235">
    <property type="component" value="Unassembled WGS sequence"/>
</dbReference>
<evidence type="ECO:0000313" key="3">
    <source>
        <dbReference type="Proteomes" id="UP000250235"/>
    </source>
</evidence>
<dbReference type="AlphaFoldDB" id="A0A2Z7C8E5"/>